<accession>A0AAD7DS95</accession>
<gene>
    <name evidence="1" type="ORF">B0H17DRAFT_1198046</name>
</gene>
<dbReference type="Gene3D" id="3.80.10.10">
    <property type="entry name" value="Ribonuclease Inhibitor"/>
    <property type="match status" value="1"/>
</dbReference>
<reference evidence="1" key="1">
    <citation type="submission" date="2023-03" db="EMBL/GenBank/DDBJ databases">
        <title>Massive genome expansion in bonnet fungi (Mycena s.s.) driven by repeated elements and novel gene families across ecological guilds.</title>
        <authorList>
            <consortium name="Lawrence Berkeley National Laboratory"/>
            <person name="Harder C.B."/>
            <person name="Miyauchi S."/>
            <person name="Viragh M."/>
            <person name="Kuo A."/>
            <person name="Thoen E."/>
            <person name="Andreopoulos B."/>
            <person name="Lu D."/>
            <person name="Skrede I."/>
            <person name="Drula E."/>
            <person name="Henrissat B."/>
            <person name="Morin E."/>
            <person name="Kohler A."/>
            <person name="Barry K."/>
            <person name="LaButti K."/>
            <person name="Morin E."/>
            <person name="Salamov A."/>
            <person name="Lipzen A."/>
            <person name="Mereny Z."/>
            <person name="Hegedus B."/>
            <person name="Baldrian P."/>
            <person name="Stursova M."/>
            <person name="Weitz H."/>
            <person name="Taylor A."/>
            <person name="Grigoriev I.V."/>
            <person name="Nagy L.G."/>
            <person name="Martin F."/>
            <person name="Kauserud H."/>
        </authorList>
    </citation>
    <scope>NUCLEOTIDE SEQUENCE</scope>
    <source>
        <strain evidence="1">CBHHK067</strain>
    </source>
</reference>
<dbReference type="InterPro" id="IPR032675">
    <property type="entry name" value="LRR_dom_sf"/>
</dbReference>
<evidence type="ECO:0000313" key="2">
    <source>
        <dbReference type="Proteomes" id="UP001221757"/>
    </source>
</evidence>
<dbReference type="Proteomes" id="UP001221757">
    <property type="component" value="Unassembled WGS sequence"/>
</dbReference>
<dbReference type="SUPFAM" id="SSF52047">
    <property type="entry name" value="RNI-like"/>
    <property type="match status" value="1"/>
</dbReference>
<protein>
    <submittedName>
        <fullName evidence="1">Uncharacterized protein</fullName>
    </submittedName>
</protein>
<sequence>MQQFAQELVDYIIDDVAAAATTNEIATCSSVCPRWLPRSRKHLFHHITVSQTTLLQFLDSSPHLLPFVRSLDIRIKYEPFAEPPVAQLQNFSTLVELCIHAPAMLPAEQLDFECWLQTAIQGFGAACPNLTRFELTFASDITLPIIADIMSGLPRLTHLRLDGGKANGITQSAGVLPAGAFPPQLHSLDLNLRRGTSLLFEWLVAHDAPPIFTSLALKGYACSARTAPIDAYLERFGRKIETLSLAYWVDADCDLSSESFTEQTRLFEAHALEFTPALEHLTLLWQHPATLPATLTLLSSARLFTVTMQLCNTRDGDWPQIDAILASPRFASLQRLVFTETFTETDEESLKELMPLASARRILQ</sequence>
<organism evidence="1 2">
    <name type="scientific">Mycena rosella</name>
    <name type="common">Pink bonnet</name>
    <name type="synonym">Agaricus rosellus</name>
    <dbReference type="NCBI Taxonomy" id="1033263"/>
    <lineage>
        <taxon>Eukaryota</taxon>
        <taxon>Fungi</taxon>
        <taxon>Dikarya</taxon>
        <taxon>Basidiomycota</taxon>
        <taxon>Agaricomycotina</taxon>
        <taxon>Agaricomycetes</taxon>
        <taxon>Agaricomycetidae</taxon>
        <taxon>Agaricales</taxon>
        <taxon>Marasmiineae</taxon>
        <taxon>Mycenaceae</taxon>
        <taxon>Mycena</taxon>
    </lineage>
</organism>
<dbReference type="EMBL" id="JARKIE010000034">
    <property type="protein sequence ID" value="KAJ7696536.1"/>
    <property type="molecule type" value="Genomic_DNA"/>
</dbReference>
<evidence type="ECO:0000313" key="1">
    <source>
        <dbReference type="EMBL" id="KAJ7696536.1"/>
    </source>
</evidence>
<proteinExistence type="predicted"/>
<dbReference type="AlphaFoldDB" id="A0AAD7DS95"/>
<comment type="caution">
    <text evidence="1">The sequence shown here is derived from an EMBL/GenBank/DDBJ whole genome shotgun (WGS) entry which is preliminary data.</text>
</comment>
<name>A0AAD7DS95_MYCRO</name>
<keyword evidence="2" id="KW-1185">Reference proteome</keyword>